<dbReference type="AlphaFoldDB" id="A0A6G1IYF5"/>
<dbReference type="InterPro" id="IPR036291">
    <property type="entry name" value="NAD(P)-bd_dom_sf"/>
</dbReference>
<dbReference type="PRINTS" id="PR00081">
    <property type="entry name" value="GDHRDH"/>
</dbReference>
<gene>
    <name evidence="3" type="ORF">K458DRAFT_478239</name>
</gene>
<dbReference type="GO" id="GO:0016616">
    <property type="term" value="F:oxidoreductase activity, acting on the CH-OH group of donors, NAD or NADP as acceptor"/>
    <property type="evidence" value="ECO:0007669"/>
    <property type="project" value="TreeGrafter"/>
</dbReference>
<dbReference type="Proteomes" id="UP000799291">
    <property type="component" value="Unassembled WGS sequence"/>
</dbReference>
<sequence>MASRTTKGVALVTGAASGIGRDTGFSFAEAGAQAVIFADLNEPGASEATKANKKYATNPEYTVIAIHVDITSVTSVQDMIDGSIREYGTIDYFVHSAGTESRTQNPVTDASLEELDELFDVNLKGLLICNRAVLKVMSAQSTQTFESRNGTRDVGRGVIINVGSLSSLGPRPGKLPYTVSRYGVTAITKTAALENCRDGIRVNMICPAWVQTPMTDRAREMVPRLDEIVRAVVPAGRMAAPDEVADVIVALCSPAASSITGQAIIVDSGMSLTASQ</sequence>
<comment type="similarity">
    <text evidence="1">Belongs to the short-chain dehydrogenases/reductases (SDR) family.</text>
</comment>
<dbReference type="PANTHER" id="PTHR42760:SF132">
    <property type="entry name" value="SHORT-CHAIN DEHYDROGENASE_REDUCTASE FAMILY PROTEIN"/>
    <property type="match status" value="1"/>
</dbReference>
<organism evidence="3 4">
    <name type="scientific">Lentithecium fluviatile CBS 122367</name>
    <dbReference type="NCBI Taxonomy" id="1168545"/>
    <lineage>
        <taxon>Eukaryota</taxon>
        <taxon>Fungi</taxon>
        <taxon>Dikarya</taxon>
        <taxon>Ascomycota</taxon>
        <taxon>Pezizomycotina</taxon>
        <taxon>Dothideomycetes</taxon>
        <taxon>Pleosporomycetidae</taxon>
        <taxon>Pleosporales</taxon>
        <taxon>Massarineae</taxon>
        <taxon>Lentitheciaceae</taxon>
        <taxon>Lentithecium</taxon>
    </lineage>
</organism>
<dbReference type="OrthoDB" id="5840532at2759"/>
<dbReference type="Gene3D" id="3.40.50.720">
    <property type="entry name" value="NAD(P)-binding Rossmann-like Domain"/>
    <property type="match status" value="1"/>
</dbReference>
<dbReference type="PANTHER" id="PTHR42760">
    <property type="entry name" value="SHORT-CHAIN DEHYDROGENASES/REDUCTASES FAMILY MEMBER"/>
    <property type="match status" value="1"/>
</dbReference>
<dbReference type="PRINTS" id="PR00080">
    <property type="entry name" value="SDRFAMILY"/>
</dbReference>
<reference evidence="3" key="1">
    <citation type="journal article" date="2020" name="Stud. Mycol.">
        <title>101 Dothideomycetes genomes: a test case for predicting lifestyles and emergence of pathogens.</title>
        <authorList>
            <person name="Haridas S."/>
            <person name="Albert R."/>
            <person name="Binder M."/>
            <person name="Bloem J."/>
            <person name="Labutti K."/>
            <person name="Salamov A."/>
            <person name="Andreopoulos B."/>
            <person name="Baker S."/>
            <person name="Barry K."/>
            <person name="Bills G."/>
            <person name="Bluhm B."/>
            <person name="Cannon C."/>
            <person name="Castanera R."/>
            <person name="Culley D."/>
            <person name="Daum C."/>
            <person name="Ezra D."/>
            <person name="Gonzalez J."/>
            <person name="Henrissat B."/>
            <person name="Kuo A."/>
            <person name="Liang C."/>
            <person name="Lipzen A."/>
            <person name="Lutzoni F."/>
            <person name="Magnuson J."/>
            <person name="Mondo S."/>
            <person name="Nolan M."/>
            <person name="Ohm R."/>
            <person name="Pangilinan J."/>
            <person name="Park H.-J."/>
            <person name="Ramirez L."/>
            <person name="Alfaro M."/>
            <person name="Sun H."/>
            <person name="Tritt A."/>
            <person name="Yoshinaga Y."/>
            <person name="Zwiers L.-H."/>
            <person name="Turgeon B."/>
            <person name="Goodwin S."/>
            <person name="Spatafora J."/>
            <person name="Crous P."/>
            <person name="Grigoriev I."/>
        </authorList>
    </citation>
    <scope>NUCLEOTIDE SEQUENCE</scope>
    <source>
        <strain evidence="3">CBS 122367</strain>
    </source>
</reference>
<dbReference type="FunFam" id="3.40.50.720:FF:000084">
    <property type="entry name" value="Short-chain dehydrogenase reductase"/>
    <property type="match status" value="1"/>
</dbReference>
<evidence type="ECO:0000313" key="4">
    <source>
        <dbReference type="Proteomes" id="UP000799291"/>
    </source>
</evidence>
<dbReference type="Pfam" id="PF13561">
    <property type="entry name" value="adh_short_C2"/>
    <property type="match status" value="1"/>
</dbReference>
<dbReference type="InterPro" id="IPR002347">
    <property type="entry name" value="SDR_fam"/>
</dbReference>
<protein>
    <submittedName>
        <fullName evidence="3">NAD(P)-binding protein</fullName>
    </submittedName>
</protein>
<dbReference type="CDD" id="cd05233">
    <property type="entry name" value="SDR_c"/>
    <property type="match status" value="1"/>
</dbReference>
<evidence type="ECO:0000256" key="1">
    <source>
        <dbReference type="ARBA" id="ARBA00006484"/>
    </source>
</evidence>
<dbReference type="EMBL" id="MU005584">
    <property type="protein sequence ID" value="KAF2683282.1"/>
    <property type="molecule type" value="Genomic_DNA"/>
</dbReference>
<dbReference type="SUPFAM" id="SSF51735">
    <property type="entry name" value="NAD(P)-binding Rossmann-fold domains"/>
    <property type="match status" value="1"/>
</dbReference>
<keyword evidence="2" id="KW-0521">NADP</keyword>
<evidence type="ECO:0000313" key="3">
    <source>
        <dbReference type="EMBL" id="KAF2683282.1"/>
    </source>
</evidence>
<evidence type="ECO:0000256" key="2">
    <source>
        <dbReference type="ARBA" id="ARBA00022857"/>
    </source>
</evidence>
<proteinExistence type="inferred from homology"/>
<name>A0A6G1IYF5_9PLEO</name>
<accession>A0A6G1IYF5</accession>
<keyword evidence="4" id="KW-1185">Reference proteome</keyword>